<dbReference type="PANTHER" id="PTHR24148">
    <property type="entry name" value="ANKYRIN REPEAT DOMAIN-CONTAINING PROTEIN 39 HOMOLOG-RELATED"/>
    <property type="match status" value="1"/>
</dbReference>
<dbReference type="InterPro" id="IPR052895">
    <property type="entry name" value="HetReg/Transcr_Mod"/>
</dbReference>
<feature type="non-terminal residue" evidence="1">
    <location>
        <position position="1"/>
    </location>
</feature>
<keyword evidence="2" id="KW-1185">Reference proteome</keyword>
<proteinExistence type="predicted"/>
<name>A0A1Y1YX12_9PLEO</name>
<organism evidence="1 2">
    <name type="scientific">Clohesyomyces aquaticus</name>
    <dbReference type="NCBI Taxonomy" id="1231657"/>
    <lineage>
        <taxon>Eukaryota</taxon>
        <taxon>Fungi</taxon>
        <taxon>Dikarya</taxon>
        <taxon>Ascomycota</taxon>
        <taxon>Pezizomycotina</taxon>
        <taxon>Dothideomycetes</taxon>
        <taxon>Pleosporomycetidae</taxon>
        <taxon>Pleosporales</taxon>
        <taxon>Lindgomycetaceae</taxon>
        <taxon>Clohesyomyces</taxon>
    </lineage>
</organism>
<dbReference type="Proteomes" id="UP000193144">
    <property type="component" value="Unassembled WGS sequence"/>
</dbReference>
<reference evidence="1 2" key="1">
    <citation type="submission" date="2016-07" db="EMBL/GenBank/DDBJ databases">
        <title>Pervasive Adenine N6-methylation of Active Genes in Fungi.</title>
        <authorList>
            <consortium name="DOE Joint Genome Institute"/>
            <person name="Mondo S.J."/>
            <person name="Dannebaum R.O."/>
            <person name="Kuo R.C."/>
            <person name="Labutti K."/>
            <person name="Haridas S."/>
            <person name="Kuo A."/>
            <person name="Salamov A."/>
            <person name="Ahrendt S.R."/>
            <person name="Lipzen A."/>
            <person name="Sullivan W."/>
            <person name="Andreopoulos W.B."/>
            <person name="Clum A."/>
            <person name="Lindquist E."/>
            <person name="Daum C."/>
            <person name="Ramamoorthy G.K."/>
            <person name="Gryganskyi A."/>
            <person name="Culley D."/>
            <person name="Magnuson J.K."/>
            <person name="James T.Y."/>
            <person name="O'Malley M.A."/>
            <person name="Stajich J.E."/>
            <person name="Spatafora J.W."/>
            <person name="Visel A."/>
            <person name="Grigoriev I.V."/>
        </authorList>
    </citation>
    <scope>NUCLEOTIDE SEQUENCE [LARGE SCALE GENOMIC DNA]</scope>
    <source>
        <strain evidence="1 2">CBS 115471</strain>
    </source>
</reference>
<dbReference type="AlphaFoldDB" id="A0A1Y1YX12"/>
<protein>
    <recommendedName>
        <fullName evidence="3">Heterokaryon incompatibility domain-containing protein</fullName>
    </recommendedName>
</protein>
<gene>
    <name evidence="1" type="ORF">BCR34DRAFT_636035</name>
</gene>
<comment type="caution">
    <text evidence="1">The sequence shown here is derived from an EMBL/GenBank/DDBJ whole genome shotgun (WGS) entry which is preliminary data.</text>
</comment>
<sequence length="86" mass="9600">STTATEPPEQPALYQNRPWTDPQEIRVLIIHPGTGSDDIRCDLEYVLLSNETRFEALSYAWGSSLKPHHVICNEGAVPVTESLSLH</sequence>
<dbReference type="PANTHER" id="PTHR24148:SF64">
    <property type="entry name" value="HETEROKARYON INCOMPATIBILITY DOMAIN-CONTAINING PROTEIN"/>
    <property type="match status" value="1"/>
</dbReference>
<dbReference type="OrthoDB" id="2157530at2759"/>
<accession>A0A1Y1YX12</accession>
<evidence type="ECO:0000313" key="2">
    <source>
        <dbReference type="Proteomes" id="UP000193144"/>
    </source>
</evidence>
<dbReference type="EMBL" id="MCFA01000156">
    <property type="protein sequence ID" value="ORY02571.1"/>
    <property type="molecule type" value="Genomic_DNA"/>
</dbReference>
<evidence type="ECO:0008006" key="3">
    <source>
        <dbReference type="Google" id="ProtNLM"/>
    </source>
</evidence>
<evidence type="ECO:0000313" key="1">
    <source>
        <dbReference type="EMBL" id="ORY02571.1"/>
    </source>
</evidence>